<accession>A0A844Z0R0</accession>
<reference evidence="2 3" key="1">
    <citation type="submission" date="2019-12" db="EMBL/GenBank/DDBJ databases">
        <title>Genomic-based taxomic classification of the family Erythrobacteraceae.</title>
        <authorList>
            <person name="Xu L."/>
        </authorList>
    </citation>
    <scope>NUCLEOTIDE SEQUENCE [LARGE SCALE GENOMIC DNA]</scope>
    <source>
        <strain evidence="2 3">KCTC 42006</strain>
    </source>
</reference>
<keyword evidence="1" id="KW-0472">Membrane</keyword>
<keyword evidence="1" id="KW-0812">Transmembrane</keyword>
<feature type="transmembrane region" description="Helical" evidence="1">
    <location>
        <begin position="52"/>
        <end position="73"/>
    </location>
</feature>
<proteinExistence type="predicted"/>
<sequence>MLHRFFEEGYWFAPKKFGYGSGLPIAWQGWVLLAGYIVLMFGAALLLESGGLGVTAILVAAMIIMTILFVFIAKRRTKGGWKWRP</sequence>
<dbReference type="Proteomes" id="UP000460290">
    <property type="component" value="Unassembled WGS sequence"/>
</dbReference>
<name>A0A844Z0R0_9SPHN</name>
<keyword evidence="3" id="KW-1185">Reference proteome</keyword>
<dbReference type="EMBL" id="WTYZ01000001">
    <property type="protein sequence ID" value="MXO82311.1"/>
    <property type="molecule type" value="Genomic_DNA"/>
</dbReference>
<keyword evidence="1" id="KW-1133">Transmembrane helix</keyword>
<gene>
    <name evidence="2" type="ORF">GRI35_02840</name>
</gene>
<feature type="transmembrane region" description="Helical" evidence="1">
    <location>
        <begin position="25"/>
        <end position="46"/>
    </location>
</feature>
<dbReference type="AlphaFoldDB" id="A0A844Z0R0"/>
<dbReference type="RefSeq" id="WP_160612696.1">
    <property type="nucleotide sequence ID" value="NZ_JAUFQM010000001.1"/>
</dbReference>
<evidence type="ECO:0000256" key="1">
    <source>
        <dbReference type="SAM" id="Phobius"/>
    </source>
</evidence>
<evidence type="ECO:0000313" key="3">
    <source>
        <dbReference type="Proteomes" id="UP000460290"/>
    </source>
</evidence>
<organism evidence="2 3">
    <name type="scientific">Pontixanthobacter aestiaquae</name>
    <dbReference type="NCBI Taxonomy" id="1509367"/>
    <lineage>
        <taxon>Bacteria</taxon>
        <taxon>Pseudomonadati</taxon>
        <taxon>Pseudomonadota</taxon>
        <taxon>Alphaproteobacteria</taxon>
        <taxon>Sphingomonadales</taxon>
        <taxon>Erythrobacteraceae</taxon>
        <taxon>Pontixanthobacter</taxon>
    </lineage>
</organism>
<comment type="caution">
    <text evidence="2">The sequence shown here is derived from an EMBL/GenBank/DDBJ whole genome shotgun (WGS) entry which is preliminary data.</text>
</comment>
<dbReference type="OrthoDB" id="7862423at2"/>
<evidence type="ECO:0000313" key="2">
    <source>
        <dbReference type="EMBL" id="MXO82311.1"/>
    </source>
</evidence>
<protein>
    <submittedName>
        <fullName evidence="2">Uncharacterized protein</fullName>
    </submittedName>
</protein>